<evidence type="ECO:0000313" key="4">
    <source>
        <dbReference type="Proteomes" id="UP000076964"/>
    </source>
</evidence>
<dbReference type="Proteomes" id="UP000076964">
    <property type="component" value="Unassembled WGS sequence"/>
</dbReference>
<proteinExistence type="predicted"/>
<evidence type="ECO:0000259" key="2">
    <source>
        <dbReference type="Pfam" id="PF12225"/>
    </source>
</evidence>
<feature type="region of interest" description="Disordered" evidence="1">
    <location>
        <begin position="210"/>
        <end position="233"/>
    </location>
</feature>
<comment type="caution">
    <text evidence="3">The sequence shown here is derived from an EMBL/GenBank/DDBJ whole genome shotgun (WGS) entry which is preliminary data.</text>
</comment>
<protein>
    <recommendedName>
        <fullName evidence="2">Methylene-tetrahydrofolate reductase C-terminal-like domain-containing protein</fullName>
    </recommendedName>
</protein>
<evidence type="ECO:0000256" key="1">
    <source>
        <dbReference type="SAM" id="MobiDB-lite"/>
    </source>
</evidence>
<sequence>MIVAERKPIKQILEMIEPYSKVAVIGCRGCVAICSAGGDREVEILSAALRLARKNNGKPLETIEKTLVRQCDPEYLTPLAKLKDQVEAAISLACGVGVNLASDLYPDIKIYPGVNTTFYGANPALGKWEEMCRGCGDCILDLTGGICPIARCAKNLLNGPCGGSQNSRCEIDPDTPCVWQLIYDRLKARGELEKLAKIWAPKNWIPAGYGGPRKRERPDLEINNKSKHSGGVK</sequence>
<organism evidence="3 4">
    <name type="scientific">Thermodesulfatator autotrophicus</name>
    <dbReference type="NCBI Taxonomy" id="1795632"/>
    <lineage>
        <taxon>Bacteria</taxon>
        <taxon>Pseudomonadati</taxon>
        <taxon>Thermodesulfobacteriota</taxon>
        <taxon>Thermodesulfobacteria</taxon>
        <taxon>Thermodesulfobacteriales</taxon>
        <taxon>Thermodesulfatatoraceae</taxon>
        <taxon>Thermodesulfatator</taxon>
    </lineage>
</organism>
<dbReference type="STRING" id="1795632.TH606_08835"/>
<name>A0A177E7T9_9BACT</name>
<dbReference type="EMBL" id="LSFI01000042">
    <property type="protein sequence ID" value="OAG27089.1"/>
    <property type="molecule type" value="Genomic_DNA"/>
</dbReference>
<feature type="domain" description="Methylene-tetrahydrofolate reductase C-terminal-like" evidence="2">
    <location>
        <begin position="111"/>
        <end position="204"/>
    </location>
</feature>
<dbReference type="InterPro" id="IPR022026">
    <property type="entry name" value="DUF5981"/>
</dbReference>
<gene>
    <name evidence="3" type="ORF">TH606_08835</name>
</gene>
<keyword evidence="4" id="KW-1185">Reference proteome</keyword>
<accession>A0A177E7T9</accession>
<evidence type="ECO:0000313" key="3">
    <source>
        <dbReference type="EMBL" id="OAG27089.1"/>
    </source>
</evidence>
<dbReference type="AlphaFoldDB" id="A0A177E7T9"/>
<dbReference type="Pfam" id="PF12225">
    <property type="entry name" value="DUF5981"/>
    <property type="match status" value="1"/>
</dbReference>
<dbReference type="OrthoDB" id="9803687at2"/>
<dbReference type="RefSeq" id="WP_068543038.1">
    <property type="nucleotide sequence ID" value="NZ_LSFI01000042.1"/>
</dbReference>
<reference evidence="3 4" key="1">
    <citation type="submission" date="2016-02" db="EMBL/GenBank/DDBJ databases">
        <title>Draft genome sequence of Thermodesulfatator sp. S606.</title>
        <authorList>
            <person name="Lai Q."/>
            <person name="Cao J."/>
            <person name="Dupont S."/>
            <person name="Shao Z."/>
            <person name="Jebbar M."/>
            <person name="Alain K."/>
        </authorList>
    </citation>
    <scope>NUCLEOTIDE SEQUENCE [LARGE SCALE GENOMIC DNA]</scope>
    <source>
        <strain evidence="3 4">S606</strain>
    </source>
</reference>